<dbReference type="EMBL" id="JADXDR010000058">
    <property type="protein sequence ID" value="KAI7841819.1"/>
    <property type="molecule type" value="Genomic_DNA"/>
</dbReference>
<dbReference type="AlphaFoldDB" id="A0AAD5H2J6"/>
<evidence type="ECO:0000313" key="3">
    <source>
        <dbReference type="Proteomes" id="UP001205105"/>
    </source>
</evidence>
<comment type="caution">
    <text evidence="2">The sequence shown here is derived from an EMBL/GenBank/DDBJ whole genome shotgun (WGS) entry which is preliminary data.</text>
</comment>
<evidence type="ECO:0000256" key="1">
    <source>
        <dbReference type="SAM" id="MobiDB-lite"/>
    </source>
</evidence>
<dbReference type="Proteomes" id="UP001205105">
    <property type="component" value="Unassembled WGS sequence"/>
</dbReference>
<evidence type="ECO:0000313" key="2">
    <source>
        <dbReference type="EMBL" id="KAI7841819.1"/>
    </source>
</evidence>
<name>A0AAD5H2J6_9CHLO</name>
<feature type="compositionally biased region" description="Low complexity" evidence="1">
    <location>
        <begin position="842"/>
        <end position="852"/>
    </location>
</feature>
<feature type="region of interest" description="Disordered" evidence="1">
    <location>
        <begin position="735"/>
        <end position="757"/>
    </location>
</feature>
<sequence>MWVTEEQAPAARLAAQLAAQGLAAGLPPADTADPGMQDSLLKLCRMLSKKGHWDLLDLLVAGPCASLFATEAGVMDLVDLGTDTQGRLRLTKALPALAERCAAQGRVEGVAALLVFAEEGGCINVTELAQTVCATLDNAAGTVYLYNLKKDRQERLCDAICKHAAGEHAACLLAVLKSLPQSQLDARRVVAQALVKAARLQCADLPTDVRGFYGDLSALVEEVQRQLHSGMPAAPNPGGWALPDDIVQHFHCNRSPPGQHCRLCQPVVAFMRGTRLETLPALRFEEGGLQDNMDHLERQVIFTVRLCRYSAQIVCSDGSGCMLGACERHCALEAYLEKAVFTVDSKTAVQGKGKKSGPKPQVAAVRLKKLDAWYTDKAAAHRGLRQAAHVLQAMLALAPVPAAAAAPAVSPVEVTAAAVARPARQPAAVQQQQQAAVQPLLAAATPAVQKCVSVQPAAAAAAAKAVQQQQAVQQPTAAAGTQAAQKRRLAAQPAAVQPAAAAATRTVQQQQQAAQTGTTAATKAVLVRRKAAHSAAAAPKAVPKQQAEVQPVAPAETAAVVQEQSAVEAVPAQQAQQAQQAGTAAAAEVTERVHAAAPATCAADQLAPVHEAPAEAQPAVKVPAAEPAPAMDATAEAAAAVVEPAEAAVAAVTAQGIEAVEVDAAVEGAAEVAAAAEEPAVAAEAAATAQGIEAMEVDAAVAAEAAAAAATAEPEAATEAAAAAPAKIEAMEAEGQLEQAAPAAAGPAEAAPAASAAAAEPDAVPAASAAAATPGAPAAAAQLLVAEDSSVLGATQGTPAASRSLVQRTLLSNGSLSRMPPPEQGASQGKLAGRRLSLGPQSTAKSAASGSTGRKRPAAGSTAKKGGGPGSRTRALLARDAQRLRLVGRLPMLYEWFKTENQHLSEAECSSLATSKLAPRRLDWQDAGQEVDSEAVQAPAAAAASAAAAGPAAERGKRSRRG</sequence>
<protein>
    <submittedName>
        <fullName evidence="2">Uncharacterized protein</fullName>
    </submittedName>
</protein>
<organism evidence="2 3">
    <name type="scientific">Chlorella ohadii</name>
    <dbReference type="NCBI Taxonomy" id="2649997"/>
    <lineage>
        <taxon>Eukaryota</taxon>
        <taxon>Viridiplantae</taxon>
        <taxon>Chlorophyta</taxon>
        <taxon>core chlorophytes</taxon>
        <taxon>Trebouxiophyceae</taxon>
        <taxon>Chlorellales</taxon>
        <taxon>Chlorellaceae</taxon>
        <taxon>Chlorella clade</taxon>
        <taxon>Chlorella</taxon>
    </lineage>
</organism>
<feature type="compositionally biased region" description="Low complexity" evidence="1">
    <location>
        <begin position="938"/>
        <end position="953"/>
    </location>
</feature>
<reference evidence="2" key="1">
    <citation type="submission" date="2020-11" db="EMBL/GenBank/DDBJ databases">
        <title>Chlorella ohadii genome sequencing and assembly.</title>
        <authorList>
            <person name="Murik O."/>
            <person name="Treves H."/>
            <person name="Kedem I."/>
            <person name="Shotland Y."/>
            <person name="Kaplan A."/>
        </authorList>
    </citation>
    <scope>NUCLEOTIDE SEQUENCE</scope>
    <source>
        <strain evidence="2">1</strain>
    </source>
</reference>
<feature type="region of interest" description="Disordered" evidence="1">
    <location>
        <begin position="928"/>
        <end position="962"/>
    </location>
</feature>
<gene>
    <name evidence="2" type="ORF">COHA_004348</name>
</gene>
<proteinExistence type="predicted"/>
<feature type="region of interest" description="Disordered" evidence="1">
    <location>
        <begin position="813"/>
        <end position="876"/>
    </location>
</feature>
<keyword evidence="3" id="KW-1185">Reference proteome</keyword>
<accession>A0AAD5H2J6</accession>